<dbReference type="Proteomes" id="UP001161160">
    <property type="component" value="Unassembled WGS sequence"/>
</dbReference>
<keyword evidence="3" id="KW-1185">Reference proteome</keyword>
<evidence type="ECO:0000313" key="3">
    <source>
        <dbReference type="Proteomes" id="UP001161160"/>
    </source>
</evidence>
<comment type="caution">
    <text evidence="2">The sequence shown here is derived from an EMBL/GenBank/DDBJ whole genome shotgun (WGS) entry which is preliminary data.</text>
</comment>
<proteinExistence type="predicted"/>
<feature type="transmembrane region" description="Helical" evidence="1">
    <location>
        <begin position="213"/>
        <end position="233"/>
    </location>
</feature>
<feature type="transmembrane region" description="Helical" evidence="1">
    <location>
        <begin position="76"/>
        <end position="96"/>
    </location>
</feature>
<dbReference type="AlphaFoldDB" id="A0AA43MCA3"/>
<evidence type="ECO:0000256" key="1">
    <source>
        <dbReference type="SAM" id="Phobius"/>
    </source>
</evidence>
<feature type="transmembrane region" description="Helical" evidence="1">
    <location>
        <begin position="292"/>
        <end position="311"/>
    </location>
</feature>
<protein>
    <submittedName>
        <fullName evidence="2">O-antigen/teichoic acid export membrane protein</fullName>
    </submittedName>
</protein>
<gene>
    <name evidence="2" type="ORF">M2127_002228</name>
</gene>
<feature type="transmembrane region" description="Helical" evidence="1">
    <location>
        <begin position="42"/>
        <end position="64"/>
    </location>
</feature>
<feature type="transmembrane region" description="Helical" evidence="1">
    <location>
        <begin position="143"/>
        <end position="163"/>
    </location>
</feature>
<name>A0AA43MCA3_9BURK</name>
<dbReference type="EMBL" id="JARXYA010000019">
    <property type="protein sequence ID" value="MDH6504899.1"/>
    <property type="molecule type" value="Genomic_DNA"/>
</dbReference>
<keyword evidence="1" id="KW-1133">Transmembrane helix</keyword>
<evidence type="ECO:0000313" key="2">
    <source>
        <dbReference type="EMBL" id="MDH6504899.1"/>
    </source>
</evidence>
<keyword evidence="1" id="KW-0472">Membrane</keyword>
<feature type="transmembrane region" description="Helical" evidence="1">
    <location>
        <begin position="331"/>
        <end position="353"/>
    </location>
</feature>
<feature type="transmembrane region" description="Helical" evidence="1">
    <location>
        <begin position="365"/>
        <end position="384"/>
    </location>
</feature>
<keyword evidence="1" id="KW-0812">Transmembrane</keyword>
<sequence>MNRALIIVCLILWGPLYRALIDKLWMYNANLVAVGQWAQLQTISDFVATPAFVGVGVGLTVLVAQKDEREYPQIFLSAYFLGLATTLPTMILISIFSSTIEQYLQLGAHLRPQLQLASLIGWLGVAGGLLGSYWLGKSQQNKLFLFSVLTSIPILSILASSYWKGFEATSKSLMYALLIISTGVNLYIGIYFYRWKNKTKNYFLKLKNSMSLLVKYLPAGFSIGLLTPLSMLISRSLIANNLDWESAGATVALLRASDWILNIAQSTLYFHFLPKISKEINQTNPIRSLFRISIYILAPSLMALILLYIMREPILHLLYDSRLNIDSSISLIFWSGDFLRIVSAIFLMGLYSLHCSKTIAWGEFLSQPLYALLLFLGAASSLISVGLAHLGTYFIYALFCFTCFIFFARERR</sequence>
<dbReference type="RefSeq" id="WP_280767891.1">
    <property type="nucleotide sequence ID" value="NZ_JARXXW010000020.1"/>
</dbReference>
<reference evidence="2" key="1">
    <citation type="submission" date="2023-04" db="EMBL/GenBank/DDBJ databases">
        <title>Genome Encyclopedia of Bacteria and Archaea VI: Functional Genomics of Type Strains.</title>
        <authorList>
            <person name="Whitman W."/>
        </authorList>
    </citation>
    <scope>NUCLEOTIDE SEQUENCE</scope>
    <source>
        <strain evidence="2">Enz.4-51</strain>
    </source>
</reference>
<feature type="transmembrane region" description="Helical" evidence="1">
    <location>
        <begin position="175"/>
        <end position="193"/>
    </location>
</feature>
<feature type="transmembrane region" description="Helical" evidence="1">
    <location>
        <begin position="116"/>
        <end position="136"/>
    </location>
</feature>
<organism evidence="2 3">
    <name type="scientific">Polynucleobacter sphagniphilus</name>
    <dbReference type="NCBI Taxonomy" id="1743169"/>
    <lineage>
        <taxon>Bacteria</taxon>
        <taxon>Pseudomonadati</taxon>
        <taxon>Pseudomonadota</taxon>
        <taxon>Betaproteobacteria</taxon>
        <taxon>Burkholderiales</taxon>
        <taxon>Burkholderiaceae</taxon>
        <taxon>Polynucleobacter</taxon>
    </lineage>
</organism>
<feature type="transmembrane region" description="Helical" evidence="1">
    <location>
        <begin position="390"/>
        <end position="408"/>
    </location>
</feature>
<feature type="transmembrane region" description="Helical" evidence="1">
    <location>
        <begin position="253"/>
        <end position="272"/>
    </location>
</feature>
<accession>A0AA43MCA3</accession>